<gene>
    <name evidence="1" type="ORF">CPHO_06480</name>
</gene>
<organism evidence="1 2">
    <name type="scientific">Corynebacterium phocae</name>
    <dbReference type="NCBI Taxonomy" id="161895"/>
    <lineage>
        <taxon>Bacteria</taxon>
        <taxon>Bacillati</taxon>
        <taxon>Actinomycetota</taxon>
        <taxon>Actinomycetes</taxon>
        <taxon>Mycobacteriales</taxon>
        <taxon>Corynebacteriaceae</taxon>
        <taxon>Corynebacterium</taxon>
    </lineage>
</organism>
<evidence type="ECO:0000313" key="2">
    <source>
        <dbReference type="Proteomes" id="UP000185491"/>
    </source>
</evidence>
<keyword evidence="2" id="KW-1185">Reference proteome</keyword>
<dbReference type="Proteomes" id="UP000185491">
    <property type="component" value="Chromosome"/>
</dbReference>
<evidence type="ECO:0000313" key="1">
    <source>
        <dbReference type="EMBL" id="APT93711.1"/>
    </source>
</evidence>
<dbReference type="STRING" id="161895.CPHO_06480"/>
<evidence type="ECO:0008006" key="3">
    <source>
        <dbReference type="Google" id="ProtNLM"/>
    </source>
</evidence>
<protein>
    <recommendedName>
        <fullName evidence="3">Beta-lactamase</fullName>
    </recommendedName>
</protein>
<dbReference type="KEGG" id="cpho:CPHO_06480"/>
<proteinExistence type="predicted"/>
<name>A0A1L7D6P3_9CORY</name>
<dbReference type="AlphaFoldDB" id="A0A1L7D6P3"/>
<reference evidence="1 2" key="1">
    <citation type="submission" date="2014-08" db="EMBL/GenBank/DDBJ databases">
        <title>Complete genome sequence of Corynebacterium phocae M408/89/1(T)(=DSM 44612(T)), isolated from the common seal (Phoca vitulina).</title>
        <authorList>
            <person name="Ruckert C."/>
            <person name="Albersmeier A."/>
            <person name="Winkler A."/>
            <person name="Kalinowski J."/>
        </authorList>
    </citation>
    <scope>NUCLEOTIDE SEQUENCE [LARGE SCALE GENOMIC DNA]</scope>
    <source>
        <strain evidence="1 2">M408/89/1</strain>
    </source>
</reference>
<sequence>MVEQDLHKLVMKIGRKHHARVGVAITTAEGTFTAGHPGTGPAWSTIKVPIAIAASRGEASNDLVDLSIRESDNDASWELWMHVLDKEGDPIQAVDTVLAEGGSKVRWQDPESGWQTAFGYANWPLQEQAKFGAHLECIKGARRVIRDMGKIIEWQRWGLAKESNARVKGGWGLSELDGHYTQRQFGELKFDQGNVGVATITVRYDGFKTGEDAAYHKAQATLDDLSPELVAYLQQSLARGVLSPVDSCPG</sequence>
<accession>A0A1L7D6P3</accession>
<dbReference type="EMBL" id="CP009249">
    <property type="protein sequence ID" value="APT93711.1"/>
    <property type="molecule type" value="Genomic_DNA"/>
</dbReference>